<dbReference type="Proteomes" id="UP000237881">
    <property type="component" value="Unassembled WGS sequence"/>
</dbReference>
<gene>
    <name evidence="7" type="ORF">C5C04_11905</name>
    <name evidence="8" type="ORF">C5C40_06845</name>
</gene>
<dbReference type="EMBL" id="PSUL01000032">
    <property type="protein sequence ID" value="PPF11495.1"/>
    <property type="molecule type" value="Genomic_DNA"/>
</dbReference>
<sequence length="327" mass="34374">MFETGHPAITFFGCDREEALAVAEASHRYPVRCRVESVPVGPVSAALAVGTTCVSVSHVTAVTAETLHALAANGVRSLITRSIGVDHLDLEAAAALGISVANVGYEPDGVADHTVMLILLALRNTRPTLAAVARHDFRAPVARGRELRSVTVAVIGGGRIGCAVAERLRPFGCRVLIVGGSGPAPEGTERVPLEQALAASDVLTLHLPLSDMTHHFLSAERIARLRPGALVVNTGRGGLIDTDALVAALEDGRLGGAALDVVEGEEGCFSVDHSGRPLPHGSLERLIAMPNVVITPHLAYFTTRTLHQIIETTLSLCVTHERTTTHV</sequence>
<dbReference type="PANTHER" id="PTHR43026:SF1">
    <property type="entry name" value="2-HYDROXYACID DEHYDROGENASE HOMOLOG 1-RELATED"/>
    <property type="match status" value="1"/>
</dbReference>
<keyword evidence="2 4" id="KW-0560">Oxidoreductase</keyword>
<dbReference type="InterPro" id="IPR058205">
    <property type="entry name" value="D-LDH-like"/>
</dbReference>
<keyword evidence="10" id="KW-1185">Reference proteome</keyword>
<dbReference type="PROSITE" id="PS00670">
    <property type="entry name" value="D_2_HYDROXYACID_DH_2"/>
    <property type="match status" value="1"/>
</dbReference>
<dbReference type="AlphaFoldDB" id="A0ABD6W677"/>
<name>A0ABD6W677_RATRA</name>
<dbReference type="SUPFAM" id="SSF51735">
    <property type="entry name" value="NAD(P)-binding Rossmann-fold domains"/>
    <property type="match status" value="1"/>
</dbReference>
<keyword evidence="3" id="KW-0520">NAD</keyword>
<comment type="similarity">
    <text evidence="1 4">Belongs to the D-isomer specific 2-hydroxyacid dehydrogenase family.</text>
</comment>
<dbReference type="PROSITE" id="PS00671">
    <property type="entry name" value="D_2_HYDROXYACID_DH_3"/>
    <property type="match status" value="1"/>
</dbReference>
<dbReference type="SUPFAM" id="SSF52283">
    <property type="entry name" value="Formate/glycerate dehydrogenase catalytic domain-like"/>
    <property type="match status" value="1"/>
</dbReference>
<organism evidence="7 9">
    <name type="scientific">Rathayibacter rathayi</name>
    <name type="common">Corynebacterium rathayi</name>
    <dbReference type="NCBI Taxonomy" id="33887"/>
    <lineage>
        <taxon>Bacteria</taxon>
        <taxon>Bacillati</taxon>
        <taxon>Actinomycetota</taxon>
        <taxon>Actinomycetes</taxon>
        <taxon>Micrococcales</taxon>
        <taxon>Microbacteriaceae</taxon>
        <taxon>Rathayibacter</taxon>
    </lineage>
</organism>
<dbReference type="PANTHER" id="PTHR43026">
    <property type="entry name" value="2-HYDROXYACID DEHYDROGENASE HOMOLOG 1-RELATED"/>
    <property type="match status" value="1"/>
</dbReference>
<dbReference type="Pfam" id="PF02826">
    <property type="entry name" value="2-Hacid_dh_C"/>
    <property type="match status" value="1"/>
</dbReference>
<dbReference type="GO" id="GO:0016616">
    <property type="term" value="F:oxidoreductase activity, acting on the CH-OH group of donors, NAD or NADP as acceptor"/>
    <property type="evidence" value="ECO:0007669"/>
    <property type="project" value="UniProtKB-ARBA"/>
</dbReference>
<evidence type="ECO:0000256" key="1">
    <source>
        <dbReference type="ARBA" id="ARBA00005854"/>
    </source>
</evidence>
<dbReference type="RefSeq" id="WP_097166125.1">
    <property type="nucleotide sequence ID" value="NZ_CP028129.1"/>
</dbReference>
<evidence type="ECO:0000313" key="9">
    <source>
        <dbReference type="Proteomes" id="UP000237881"/>
    </source>
</evidence>
<dbReference type="KEGG" id="rry:C1O28_00085"/>
<dbReference type="InterPro" id="IPR036291">
    <property type="entry name" value="NAD(P)-bd_dom_sf"/>
</dbReference>
<evidence type="ECO:0000259" key="6">
    <source>
        <dbReference type="Pfam" id="PF02826"/>
    </source>
</evidence>
<evidence type="ECO:0000313" key="8">
    <source>
        <dbReference type="EMBL" id="PPH77702.1"/>
    </source>
</evidence>
<protein>
    <submittedName>
        <fullName evidence="7">Lactate dehydrogenase</fullName>
    </submittedName>
</protein>
<feature type="domain" description="D-isomer specific 2-hydroxyacid dehydrogenase catalytic" evidence="5">
    <location>
        <begin position="50"/>
        <end position="319"/>
    </location>
</feature>
<dbReference type="EMBL" id="PSVT01000010">
    <property type="protein sequence ID" value="PPH77702.1"/>
    <property type="molecule type" value="Genomic_DNA"/>
</dbReference>
<dbReference type="InterPro" id="IPR006139">
    <property type="entry name" value="D-isomer_2_OHA_DH_cat_dom"/>
</dbReference>
<dbReference type="Pfam" id="PF00389">
    <property type="entry name" value="2-Hacid_dh"/>
    <property type="match status" value="1"/>
</dbReference>
<dbReference type="Gene3D" id="3.40.50.720">
    <property type="entry name" value="NAD(P)-binding Rossmann-like Domain"/>
    <property type="match status" value="2"/>
</dbReference>
<evidence type="ECO:0000256" key="3">
    <source>
        <dbReference type="ARBA" id="ARBA00023027"/>
    </source>
</evidence>
<dbReference type="GeneID" id="49818836"/>
<accession>A0ABD6W677</accession>
<comment type="caution">
    <text evidence="7">The sequence shown here is derived from an EMBL/GenBank/DDBJ whole genome shotgun (WGS) entry which is preliminary data.</text>
</comment>
<evidence type="ECO:0000256" key="4">
    <source>
        <dbReference type="RuleBase" id="RU003719"/>
    </source>
</evidence>
<feature type="domain" description="D-isomer specific 2-hydroxyacid dehydrogenase NAD-binding" evidence="6">
    <location>
        <begin position="115"/>
        <end position="299"/>
    </location>
</feature>
<proteinExistence type="inferred from homology"/>
<dbReference type="InterPro" id="IPR006140">
    <property type="entry name" value="D-isomer_DH_NAD-bd"/>
</dbReference>
<evidence type="ECO:0000313" key="10">
    <source>
        <dbReference type="Proteomes" id="UP000239698"/>
    </source>
</evidence>
<reference evidence="9 10" key="1">
    <citation type="submission" date="2018-02" db="EMBL/GenBank/DDBJ databases">
        <title>Bacteriophage NCPPB3778 and a type I-E CRISPR drive the evolution of the US Biological Select Agent, Rathayibacter toxicus.</title>
        <authorList>
            <person name="Davis E.W.II."/>
            <person name="Tabima J.F."/>
            <person name="Weisberg A.J."/>
            <person name="Lopes L.D."/>
            <person name="Wiseman M.S."/>
            <person name="Wiseman M.S."/>
            <person name="Pupko T."/>
            <person name="Belcher M.S."/>
            <person name="Sechler A.J."/>
            <person name="Tancos M.A."/>
            <person name="Schroeder B.K."/>
            <person name="Murray T.D."/>
            <person name="Luster D.G."/>
            <person name="Schneider W.L."/>
            <person name="Rogers E."/>
            <person name="Andreote F.D."/>
            <person name="Grunwald N.J."/>
            <person name="Putnam M.L."/>
            <person name="Chang J.H."/>
        </authorList>
    </citation>
    <scope>NUCLEOTIDE SEQUENCE [LARGE SCALE GENOMIC DNA]</scope>
    <source>
        <strain evidence="8 10">AY1D6</strain>
        <strain evidence="7 9">AY1I9</strain>
    </source>
</reference>
<evidence type="ECO:0000313" key="7">
    <source>
        <dbReference type="EMBL" id="PPF11495.1"/>
    </source>
</evidence>
<evidence type="ECO:0000256" key="2">
    <source>
        <dbReference type="ARBA" id="ARBA00023002"/>
    </source>
</evidence>
<dbReference type="InterPro" id="IPR029753">
    <property type="entry name" value="D-isomer_DH_CS"/>
</dbReference>
<evidence type="ECO:0000259" key="5">
    <source>
        <dbReference type="Pfam" id="PF00389"/>
    </source>
</evidence>
<dbReference type="Proteomes" id="UP000239698">
    <property type="component" value="Unassembled WGS sequence"/>
</dbReference>